<dbReference type="GO" id="GO:0019365">
    <property type="term" value="P:pyridine nucleotide salvage"/>
    <property type="evidence" value="ECO:0007669"/>
    <property type="project" value="InterPro"/>
</dbReference>
<name>A0AAV9BH00_ACOGR</name>
<sequence length="238" mass="26348">MERLNLLKEEIPFEEESLVLSGDVKTGLVIVDVVNGFCTVGAGHLAPSEPNKQISKMVEESVRLARAFSDKEWPIYALLDTHYPNKPEHPYPPHCIIGSGEENFVPALQWLEKDENATIRRKDCIDGFLGSMDEDGSNVFLNWVKTNELKAILVVGICTDICVLDFVCTTLSARNLGLLAPLEDVMVYSHGCATYDLPLLVAQNLKGALAHPQELMHHVGLYMAKGRGAKIVHQVSIR</sequence>
<dbReference type="Gene3D" id="3.40.50.850">
    <property type="entry name" value="Isochorismatase-like"/>
    <property type="match status" value="1"/>
</dbReference>
<proteinExistence type="inferred from homology"/>
<dbReference type="InterPro" id="IPR044717">
    <property type="entry name" value="NIC1"/>
</dbReference>
<dbReference type="InterPro" id="IPR000868">
    <property type="entry name" value="Isochorismatase-like_dom"/>
</dbReference>
<comment type="caution">
    <text evidence="3">The sequence shown here is derived from an EMBL/GenBank/DDBJ whole genome shotgun (WGS) entry which is preliminary data.</text>
</comment>
<reference evidence="3" key="2">
    <citation type="submission" date="2023-06" db="EMBL/GenBank/DDBJ databases">
        <authorList>
            <person name="Ma L."/>
            <person name="Liu K.-W."/>
            <person name="Li Z."/>
            <person name="Hsiao Y.-Y."/>
            <person name="Qi Y."/>
            <person name="Fu T."/>
            <person name="Tang G."/>
            <person name="Zhang D."/>
            <person name="Sun W.-H."/>
            <person name="Liu D.-K."/>
            <person name="Li Y."/>
            <person name="Chen G.-Z."/>
            <person name="Liu X.-D."/>
            <person name="Liao X.-Y."/>
            <person name="Jiang Y.-T."/>
            <person name="Yu X."/>
            <person name="Hao Y."/>
            <person name="Huang J."/>
            <person name="Zhao X.-W."/>
            <person name="Ke S."/>
            <person name="Chen Y.-Y."/>
            <person name="Wu W.-L."/>
            <person name="Hsu J.-L."/>
            <person name="Lin Y.-F."/>
            <person name="Huang M.-D."/>
            <person name="Li C.-Y."/>
            <person name="Huang L."/>
            <person name="Wang Z.-W."/>
            <person name="Zhao X."/>
            <person name="Zhong W.-Y."/>
            <person name="Peng D.-H."/>
            <person name="Ahmad S."/>
            <person name="Lan S."/>
            <person name="Zhang J.-S."/>
            <person name="Tsai W.-C."/>
            <person name="Van De Peer Y."/>
            <person name="Liu Z.-J."/>
        </authorList>
    </citation>
    <scope>NUCLEOTIDE SEQUENCE</scope>
    <source>
        <strain evidence="3">SCP</strain>
        <tissue evidence="3">Leaves</tissue>
    </source>
</reference>
<evidence type="ECO:0000313" key="3">
    <source>
        <dbReference type="EMBL" id="KAK1275695.1"/>
    </source>
</evidence>
<dbReference type="Proteomes" id="UP001179952">
    <property type="component" value="Unassembled WGS sequence"/>
</dbReference>
<dbReference type="CDD" id="cd00431">
    <property type="entry name" value="cysteine_hydrolases"/>
    <property type="match status" value="1"/>
</dbReference>
<evidence type="ECO:0000313" key="4">
    <source>
        <dbReference type="Proteomes" id="UP001179952"/>
    </source>
</evidence>
<dbReference type="Pfam" id="PF00857">
    <property type="entry name" value="Isochorismatase"/>
    <property type="match status" value="1"/>
</dbReference>
<organism evidence="3 4">
    <name type="scientific">Acorus gramineus</name>
    <name type="common">Dwarf sweet flag</name>
    <dbReference type="NCBI Taxonomy" id="55184"/>
    <lineage>
        <taxon>Eukaryota</taxon>
        <taxon>Viridiplantae</taxon>
        <taxon>Streptophyta</taxon>
        <taxon>Embryophyta</taxon>
        <taxon>Tracheophyta</taxon>
        <taxon>Spermatophyta</taxon>
        <taxon>Magnoliopsida</taxon>
        <taxon>Liliopsida</taxon>
        <taxon>Acoraceae</taxon>
        <taxon>Acorus</taxon>
    </lineage>
</organism>
<dbReference type="EMBL" id="JAUJYN010000003">
    <property type="protein sequence ID" value="KAK1275695.1"/>
    <property type="molecule type" value="Genomic_DNA"/>
</dbReference>
<feature type="domain" description="Isochorismatase-like" evidence="2">
    <location>
        <begin position="27"/>
        <end position="196"/>
    </location>
</feature>
<gene>
    <name evidence="3" type="ORF">QJS04_geneDACA005705</name>
</gene>
<dbReference type="AlphaFoldDB" id="A0AAV9BH00"/>
<dbReference type="PANTHER" id="PTHR47297">
    <property type="match status" value="1"/>
</dbReference>
<dbReference type="SUPFAM" id="SSF52499">
    <property type="entry name" value="Isochorismatase-like hydrolases"/>
    <property type="match status" value="1"/>
</dbReference>
<evidence type="ECO:0000256" key="1">
    <source>
        <dbReference type="ARBA" id="ARBA00006336"/>
    </source>
</evidence>
<dbReference type="InterPro" id="IPR036380">
    <property type="entry name" value="Isochorismatase-like_sf"/>
</dbReference>
<accession>A0AAV9BH00</accession>
<evidence type="ECO:0000259" key="2">
    <source>
        <dbReference type="Pfam" id="PF00857"/>
    </source>
</evidence>
<dbReference type="PANTHER" id="PTHR47297:SF2">
    <property type="entry name" value="OS02G0606800 PROTEIN"/>
    <property type="match status" value="1"/>
</dbReference>
<dbReference type="GO" id="GO:0008936">
    <property type="term" value="F:nicotinamidase activity"/>
    <property type="evidence" value="ECO:0007669"/>
    <property type="project" value="InterPro"/>
</dbReference>
<reference evidence="3" key="1">
    <citation type="journal article" date="2023" name="Nat. Commun.">
        <title>Diploid and tetraploid genomes of Acorus and the evolution of monocots.</title>
        <authorList>
            <person name="Ma L."/>
            <person name="Liu K.W."/>
            <person name="Li Z."/>
            <person name="Hsiao Y.Y."/>
            <person name="Qi Y."/>
            <person name="Fu T."/>
            <person name="Tang G.D."/>
            <person name="Zhang D."/>
            <person name="Sun W.H."/>
            <person name="Liu D.K."/>
            <person name="Li Y."/>
            <person name="Chen G.Z."/>
            <person name="Liu X.D."/>
            <person name="Liao X.Y."/>
            <person name="Jiang Y.T."/>
            <person name="Yu X."/>
            <person name="Hao Y."/>
            <person name="Huang J."/>
            <person name="Zhao X.W."/>
            <person name="Ke S."/>
            <person name="Chen Y.Y."/>
            <person name="Wu W.L."/>
            <person name="Hsu J.L."/>
            <person name="Lin Y.F."/>
            <person name="Huang M.D."/>
            <person name="Li C.Y."/>
            <person name="Huang L."/>
            <person name="Wang Z.W."/>
            <person name="Zhao X."/>
            <person name="Zhong W.Y."/>
            <person name="Peng D.H."/>
            <person name="Ahmad S."/>
            <person name="Lan S."/>
            <person name="Zhang J.S."/>
            <person name="Tsai W.C."/>
            <person name="Van de Peer Y."/>
            <person name="Liu Z.J."/>
        </authorList>
    </citation>
    <scope>NUCLEOTIDE SEQUENCE</scope>
    <source>
        <strain evidence="3">SCP</strain>
    </source>
</reference>
<comment type="similarity">
    <text evidence="1">Belongs to the isochorismatase family.</text>
</comment>
<protein>
    <recommendedName>
        <fullName evidence="2">Isochorismatase-like domain-containing protein</fullName>
    </recommendedName>
</protein>
<keyword evidence="4" id="KW-1185">Reference proteome</keyword>